<dbReference type="STRING" id="92487.SAMN02745130_01778"/>
<dbReference type="OrthoDB" id="8277135at2"/>
<dbReference type="Gene3D" id="1.10.10.10">
    <property type="entry name" value="Winged helix-like DNA-binding domain superfamily/Winged helix DNA-binding domain"/>
    <property type="match status" value="1"/>
</dbReference>
<reference evidence="5 6" key="1">
    <citation type="submission" date="2017-02" db="EMBL/GenBank/DDBJ databases">
        <authorList>
            <person name="Peterson S.W."/>
        </authorList>
    </citation>
    <scope>NUCLEOTIDE SEQUENCE [LARGE SCALE GENOMIC DNA]</scope>
    <source>
        <strain evidence="5 6">ATCC 49788</strain>
    </source>
</reference>
<accession>A0A1T4WIY7</accession>
<dbReference type="PRINTS" id="PR00038">
    <property type="entry name" value="HTHLUXR"/>
</dbReference>
<dbReference type="SMART" id="SM00421">
    <property type="entry name" value="HTH_LUXR"/>
    <property type="match status" value="1"/>
</dbReference>
<evidence type="ECO:0000256" key="1">
    <source>
        <dbReference type="ARBA" id="ARBA00023125"/>
    </source>
</evidence>
<dbReference type="GO" id="GO:0003677">
    <property type="term" value="F:DNA binding"/>
    <property type="evidence" value="ECO:0007669"/>
    <property type="project" value="UniProtKB-KW"/>
</dbReference>
<evidence type="ECO:0000313" key="6">
    <source>
        <dbReference type="Proteomes" id="UP000190460"/>
    </source>
</evidence>
<dbReference type="InterPro" id="IPR016032">
    <property type="entry name" value="Sig_transdc_resp-reg_C-effctor"/>
</dbReference>
<dbReference type="GO" id="GO:0006355">
    <property type="term" value="P:regulation of DNA-templated transcription"/>
    <property type="evidence" value="ECO:0007669"/>
    <property type="project" value="InterPro"/>
</dbReference>
<sequence length="167" mass="19093">MWRFRSQEVFFVVLLIIITLLTTSDLISDYLEGTEAWHLSIEALVVLMSVGGIAYLLQAFIKRQRELDAIKAQLAQTKDDLSEARQQISAAGQAYSQVIQKQFETWQLTPSEKEVASLLLKGLSFDEIANVRNTKEKTVRQQATAIYRKSGLSSRHEFAAWFFEDFL</sequence>
<keyword evidence="3" id="KW-0472">Membrane</keyword>
<keyword evidence="6" id="KW-1185">Reference proteome</keyword>
<organism evidence="5 6">
    <name type="scientific">Thiothrix eikelboomii</name>
    <dbReference type="NCBI Taxonomy" id="92487"/>
    <lineage>
        <taxon>Bacteria</taxon>
        <taxon>Pseudomonadati</taxon>
        <taxon>Pseudomonadota</taxon>
        <taxon>Gammaproteobacteria</taxon>
        <taxon>Thiotrichales</taxon>
        <taxon>Thiotrichaceae</taxon>
        <taxon>Thiothrix</taxon>
    </lineage>
</organism>
<dbReference type="Pfam" id="PF00196">
    <property type="entry name" value="GerE"/>
    <property type="match status" value="1"/>
</dbReference>
<dbReference type="RefSeq" id="WP_078922245.1">
    <property type="nucleotide sequence ID" value="NZ_FUYB01000006.1"/>
</dbReference>
<proteinExistence type="predicted"/>
<feature type="domain" description="HTH luxR-type" evidence="4">
    <location>
        <begin position="105"/>
        <end position="162"/>
    </location>
</feature>
<evidence type="ECO:0000259" key="4">
    <source>
        <dbReference type="SMART" id="SM00421"/>
    </source>
</evidence>
<dbReference type="InterPro" id="IPR000792">
    <property type="entry name" value="Tscrpt_reg_LuxR_C"/>
</dbReference>
<feature type="coiled-coil region" evidence="2">
    <location>
        <begin position="67"/>
        <end position="94"/>
    </location>
</feature>
<dbReference type="InterPro" id="IPR039420">
    <property type="entry name" value="WalR-like"/>
</dbReference>
<keyword evidence="2" id="KW-0175">Coiled coil</keyword>
<dbReference type="SUPFAM" id="SSF46894">
    <property type="entry name" value="C-terminal effector domain of the bipartite response regulators"/>
    <property type="match status" value="1"/>
</dbReference>
<dbReference type="CDD" id="cd06170">
    <property type="entry name" value="LuxR_C_like"/>
    <property type="match status" value="1"/>
</dbReference>
<evidence type="ECO:0000313" key="5">
    <source>
        <dbReference type="EMBL" id="SKA77304.1"/>
    </source>
</evidence>
<keyword evidence="3" id="KW-1133">Transmembrane helix</keyword>
<dbReference type="AlphaFoldDB" id="A0A1T4WIY7"/>
<evidence type="ECO:0000256" key="3">
    <source>
        <dbReference type="SAM" id="Phobius"/>
    </source>
</evidence>
<name>A0A1T4WIY7_9GAMM</name>
<gene>
    <name evidence="5" type="ORF">SAMN02745130_01778</name>
</gene>
<dbReference type="InterPro" id="IPR036388">
    <property type="entry name" value="WH-like_DNA-bd_sf"/>
</dbReference>
<feature type="transmembrane region" description="Helical" evidence="3">
    <location>
        <begin position="36"/>
        <end position="57"/>
    </location>
</feature>
<dbReference type="Proteomes" id="UP000190460">
    <property type="component" value="Unassembled WGS sequence"/>
</dbReference>
<protein>
    <submittedName>
        <fullName evidence="5">Regulatory protein, luxR family</fullName>
    </submittedName>
</protein>
<dbReference type="PANTHER" id="PTHR43214">
    <property type="entry name" value="TWO-COMPONENT RESPONSE REGULATOR"/>
    <property type="match status" value="1"/>
</dbReference>
<evidence type="ECO:0000256" key="2">
    <source>
        <dbReference type="SAM" id="Coils"/>
    </source>
</evidence>
<keyword evidence="1" id="KW-0238">DNA-binding</keyword>
<dbReference type="EMBL" id="FUYB01000006">
    <property type="protein sequence ID" value="SKA77304.1"/>
    <property type="molecule type" value="Genomic_DNA"/>
</dbReference>
<keyword evidence="3" id="KW-0812">Transmembrane</keyword>